<reference evidence="2 3" key="1">
    <citation type="submission" date="2019-02" db="EMBL/GenBank/DDBJ databases">
        <title>Emended description of the genus Rhodopseudomonas and description of Rhodopseudomonas albus sp. nov., a non-phototrophic, heavy-metal-tolerant bacterium isolated from garden soil.</title>
        <authorList>
            <person name="Bao Z."/>
            <person name="Cao W.W."/>
            <person name="Sato Y."/>
            <person name="Nishizawa T."/>
            <person name="Zhao J."/>
            <person name="Guo Y."/>
            <person name="Ohta H."/>
        </authorList>
    </citation>
    <scope>NUCLEOTIDE SEQUENCE [LARGE SCALE GENOMIC DNA]</scope>
    <source>
        <strain evidence="2 3">SK50-23</strain>
    </source>
</reference>
<keyword evidence="2" id="KW-0560">Oxidoreductase</keyword>
<protein>
    <submittedName>
        <fullName evidence="2">Ring-cleaving dioxygenase</fullName>
    </submittedName>
</protein>
<dbReference type="PROSITE" id="PS51819">
    <property type="entry name" value="VOC"/>
    <property type="match status" value="2"/>
</dbReference>
<feature type="domain" description="VOC" evidence="1">
    <location>
        <begin position="3"/>
        <end position="128"/>
    </location>
</feature>
<gene>
    <name evidence="2" type="ORF">RPMA_06900</name>
</gene>
<organism evidence="2 3">
    <name type="scientific">Tardiphaga alba</name>
    <dbReference type="NCBI Taxonomy" id="340268"/>
    <lineage>
        <taxon>Bacteria</taxon>
        <taxon>Pseudomonadati</taxon>
        <taxon>Pseudomonadota</taxon>
        <taxon>Alphaproteobacteria</taxon>
        <taxon>Hyphomicrobiales</taxon>
        <taxon>Nitrobacteraceae</taxon>
        <taxon>Tardiphaga</taxon>
    </lineage>
</organism>
<dbReference type="Gene3D" id="3.10.180.10">
    <property type="entry name" value="2,3-Dihydroxybiphenyl 1,2-Dioxygenase, domain 1"/>
    <property type="match status" value="2"/>
</dbReference>
<dbReference type="Proteomes" id="UP000682843">
    <property type="component" value="Chromosome"/>
</dbReference>
<keyword evidence="2" id="KW-0223">Dioxygenase</keyword>
<dbReference type="InterPro" id="IPR052537">
    <property type="entry name" value="Extradiol_RC_dioxygenase"/>
</dbReference>
<keyword evidence="3" id="KW-1185">Reference proteome</keyword>
<dbReference type="InterPro" id="IPR029068">
    <property type="entry name" value="Glyas_Bleomycin-R_OHBP_Dase"/>
</dbReference>
<dbReference type="EMBL" id="CP036498">
    <property type="protein sequence ID" value="QUS38593.1"/>
    <property type="molecule type" value="Genomic_DNA"/>
</dbReference>
<evidence type="ECO:0000259" key="1">
    <source>
        <dbReference type="PROSITE" id="PS51819"/>
    </source>
</evidence>
<dbReference type="PANTHER" id="PTHR36110:SF2">
    <property type="entry name" value="RING-CLEAVING DIOXYGENASE MHQE-RELATED"/>
    <property type="match status" value="1"/>
</dbReference>
<dbReference type="RefSeq" id="WP_211912130.1">
    <property type="nucleotide sequence ID" value="NZ_CP036498.1"/>
</dbReference>
<proteinExistence type="predicted"/>
<name>A0ABX8A4P2_9BRAD</name>
<dbReference type="InterPro" id="IPR004360">
    <property type="entry name" value="Glyas_Fos-R_dOase_dom"/>
</dbReference>
<dbReference type="CDD" id="cd08347">
    <property type="entry name" value="PcpA_C_like"/>
    <property type="match status" value="1"/>
</dbReference>
<dbReference type="SUPFAM" id="SSF54593">
    <property type="entry name" value="Glyoxalase/Bleomycin resistance protein/Dihydroxybiphenyl dioxygenase"/>
    <property type="match status" value="1"/>
</dbReference>
<dbReference type="Pfam" id="PF00903">
    <property type="entry name" value="Glyoxalase"/>
    <property type="match status" value="2"/>
</dbReference>
<dbReference type="GO" id="GO:0051213">
    <property type="term" value="F:dioxygenase activity"/>
    <property type="evidence" value="ECO:0007669"/>
    <property type="project" value="UniProtKB-KW"/>
</dbReference>
<dbReference type="PANTHER" id="PTHR36110">
    <property type="entry name" value="RING-CLEAVING DIOXYGENASE MHQE-RELATED"/>
    <property type="match status" value="1"/>
</dbReference>
<sequence length="313" mass="34374">MSGIHHVTAIAGPALRNFDFYTRALGLRFVKKTVNFDDPGTYHFYYGDEAGKPGTILTFFPWEHAAPGRGGVGQTQQTAFRVPAKSLGYWTHRFVAQGIAHEALEKRFGESVLPFTDPDGMSLALVGVPGAEDEAGWSNGDIPAEHAIRGFHGVTLLLEKAEKTSAILTDVFGFKEVAREGSIIRLTGDAREGAVVDIYEAGGFLPGRQGRGSVHHVAFRAKDDAEQAEMSRKLVEVHGQHVTEQKDRNYFRSVYFREPGGVLFEIATDDPGFAVDEPVEQLGQNLKLPAFLEKHRSDIERVLPPLTTNEVTA</sequence>
<accession>A0ABX8A4P2</accession>
<dbReference type="InterPro" id="IPR037523">
    <property type="entry name" value="VOC_core"/>
</dbReference>
<evidence type="ECO:0000313" key="3">
    <source>
        <dbReference type="Proteomes" id="UP000682843"/>
    </source>
</evidence>
<evidence type="ECO:0000313" key="2">
    <source>
        <dbReference type="EMBL" id="QUS38593.1"/>
    </source>
</evidence>
<feature type="domain" description="VOC" evidence="1">
    <location>
        <begin position="150"/>
        <end position="269"/>
    </location>
</feature>